<sequence>MAGQVHFEVFIRKTAASPWALELATEDRQLAMTAADDLLADKRACSVRVCKETLDPETMEFQSVTLVTKGLPEPERKARPRDAAAQQVCSAPQDLYTPHARETIGRVLEDWLARNNATAFELLHRPDLIEKLDASGVELQHAIQKVAIPESQDTGQPIHEVIRSYQALVQKAIDRVIRAGRGGVFPDLKTQGVAAVAHKLAADPERAFRIGGAICAFLAPMRSWPERLEAMMDLADALPAEPQPRALVQVALEQVLCEMFADRRAVASVLGPDLDLGGQLAAMVRLAASAELTQLERIDPNIPTHMPALTGPAARLGARLAAGDYKLLAASLTRRVLRELIGPRRLRPADAWGEIDLLRALAMALTAAAGRLLSLEEVQTAFIERSKTLVTADFVQAYLGDDRNPMEEVAALVRLCDNVTGSGSKRAAGRWLSAAATSLKFEKSVRAGAETPAQRLAGLAALQRSVREAGLLDKDEQDVLAAIGAVGDLVEADARLIAQLARSPAPVQVKLSALLRLAAGEAAPLGPVAERAKVEAVRLLKAPETRGRLAEAPESLQALRGLMQQVGLAA</sequence>
<evidence type="ECO:0000313" key="1">
    <source>
        <dbReference type="EMBL" id="MDO1559446.1"/>
    </source>
</evidence>
<proteinExistence type="predicted"/>
<evidence type="ECO:0000313" key="2">
    <source>
        <dbReference type="Proteomes" id="UP001169063"/>
    </source>
</evidence>
<dbReference type="Proteomes" id="UP001169063">
    <property type="component" value="Unassembled WGS sequence"/>
</dbReference>
<gene>
    <name evidence="1" type="ORF">Q0812_08400</name>
</gene>
<organism evidence="1 2">
    <name type="scientific">Peiella sedimenti</name>
    <dbReference type="NCBI Taxonomy" id="3061083"/>
    <lineage>
        <taxon>Bacteria</taxon>
        <taxon>Pseudomonadati</taxon>
        <taxon>Pseudomonadota</taxon>
        <taxon>Alphaproteobacteria</taxon>
        <taxon>Caulobacterales</taxon>
        <taxon>Caulobacteraceae</taxon>
        <taxon>Peiella</taxon>
    </lineage>
</organism>
<protein>
    <submittedName>
        <fullName evidence="1">Uncharacterized protein</fullName>
    </submittedName>
</protein>
<dbReference type="EMBL" id="JAUKTR010000003">
    <property type="protein sequence ID" value="MDO1559446.1"/>
    <property type="molecule type" value="Genomic_DNA"/>
</dbReference>
<dbReference type="RefSeq" id="WP_302109875.1">
    <property type="nucleotide sequence ID" value="NZ_JAUKTR010000003.1"/>
</dbReference>
<keyword evidence="2" id="KW-1185">Reference proteome</keyword>
<reference evidence="1" key="1">
    <citation type="submission" date="2023-07" db="EMBL/GenBank/DDBJ databases">
        <title>Brevundimonas soil sp. nov., isolated from the soil of chemical plant.</title>
        <authorList>
            <person name="Wu N."/>
        </authorList>
    </citation>
    <scope>NUCLEOTIDE SEQUENCE</scope>
    <source>
        <strain evidence="1">XZ-24</strain>
    </source>
</reference>
<accession>A0ABT8SLS8</accession>
<comment type="caution">
    <text evidence="1">The sequence shown here is derived from an EMBL/GenBank/DDBJ whole genome shotgun (WGS) entry which is preliminary data.</text>
</comment>
<name>A0ABT8SLS8_9CAUL</name>